<dbReference type="GeneID" id="55592988"/>
<feature type="region of interest" description="Disordered" evidence="1">
    <location>
        <begin position="1"/>
        <end position="37"/>
    </location>
</feature>
<proteinExistence type="predicted"/>
<dbReference type="AlphaFoldDB" id="F7XN59"/>
<dbReference type="EMBL" id="CP002101">
    <property type="protein sequence ID" value="AEH60016.1"/>
    <property type="molecule type" value="Genomic_DNA"/>
</dbReference>
<dbReference type="HOGENOM" id="CLU_3075424_0_0_2"/>
<reference evidence="2 3" key="1">
    <citation type="submission" date="2010-07" db="EMBL/GenBank/DDBJ databases">
        <title>The complete genome of Methanosalsum zhilinae DSM 4017.</title>
        <authorList>
            <consortium name="US DOE Joint Genome Institute (JGI-PGF)"/>
            <person name="Lucas S."/>
            <person name="Copeland A."/>
            <person name="Lapidus A."/>
            <person name="Glavina del Rio T."/>
            <person name="Dalin E."/>
            <person name="Tice H."/>
            <person name="Bruce D."/>
            <person name="Goodwin L."/>
            <person name="Pitluck S."/>
            <person name="Kyrpides N."/>
            <person name="Mavromatis K."/>
            <person name="Ovchinnikova G."/>
            <person name="Daligault H."/>
            <person name="Detter J.C."/>
            <person name="Han C."/>
            <person name="Tapia R."/>
            <person name="Larimer F."/>
            <person name="Land M."/>
            <person name="Hauser L."/>
            <person name="Markowitz V."/>
            <person name="Cheng J.-F."/>
            <person name="Hugenholtz P."/>
            <person name="Woyke T."/>
            <person name="Wu D."/>
            <person name="Spring S."/>
            <person name="Schueler E."/>
            <person name="Brambilla E."/>
            <person name="Klenk H.-P."/>
            <person name="Eisen J.A."/>
        </authorList>
    </citation>
    <scope>NUCLEOTIDE SEQUENCE [LARGE SCALE GENOMIC DNA]</scope>
    <source>
        <strain evidence="3">DSM 4017 / NBRC 107636 / OCM 62 / WeN5</strain>
    </source>
</reference>
<dbReference type="STRING" id="679901.Mzhil_0136"/>
<dbReference type="KEGG" id="mzh:Mzhil_0136"/>
<dbReference type="RefSeq" id="WP_013897455.1">
    <property type="nucleotide sequence ID" value="NC_015676.1"/>
</dbReference>
<keyword evidence="3" id="KW-1185">Reference proteome</keyword>
<evidence type="ECO:0000313" key="3">
    <source>
        <dbReference type="Proteomes" id="UP000006622"/>
    </source>
</evidence>
<evidence type="ECO:0000313" key="2">
    <source>
        <dbReference type="EMBL" id="AEH60016.1"/>
    </source>
</evidence>
<sequence>MQNENKPENEPDEDELEEMLILQSRKQNDKKHRGYGKYERRGIYRGVKAGRK</sequence>
<gene>
    <name evidence="2" type="ordered locus">Mzhil_0136</name>
</gene>
<name>F7XN59_METZD</name>
<accession>F7XN59</accession>
<evidence type="ECO:0000256" key="1">
    <source>
        <dbReference type="SAM" id="MobiDB-lite"/>
    </source>
</evidence>
<protein>
    <submittedName>
        <fullName evidence="2">BRD group protein</fullName>
    </submittedName>
</protein>
<dbReference type="Proteomes" id="UP000006622">
    <property type="component" value="Chromosome"/>
</dbReference>
<dbReference type="OrthoDB" id="142902at2157"/>
<organism evidence="2 3">
    <name type="scientific">Methanosalsum zhilinae (strain DSM 4017 / NBRC 107636 / OCM 62 / WeN5)</name>
    <name type="common">Methanohalophilus zhilinae</name>
    <dbReference type="NCBI Taxonomy" id="679901"/>
    <lineage>
        <taxon>Archaea</taxon>
        <taxon>Methanobacteriati</taxon>
        <taxon>Methanobacteriota</taxon>
        <taxon>Stenosarchaea group</taxon>
        <taxon>Methanomicrobia</taxon>
        <taxon>Methanosarcinales</taxon>
        <taxon>Methanosarcinaceae</taxon>
        <taxon>Methanosalsum</taxon>
    </lineage>
</organism>